<reference evidence="5" key="1">
    <citation type="submission" date="2016-06" db="EMBL/GenBank/DDBJ databases">
        <title>Parallel loss of symbiosis genes in relatives of nitrogen-fixing non-legume Parasponia.</title>
        <authorList>
            <person name="Van Velzen R."/>
            <person name="Holmer R."/>
            <person name="Bu F."/>
            <person name="Rutten L."/>
            <person name="Van Zeijl A."/>
            <person name="Liu W."/>
            <person name="Santuari L."/>
            <person name="Cao Q."/>
            <person name="Sharma T."/>
            <person name="Shen D."/>
            <person name="Roswanjaya Y."/>
            <person name="Wardhani T."/>
            <person name="Kalhor M.S."/>
            <person name="Jansen J."/>
            <person name="Van den Hoogen J."/>
            <person name="Gungor B."/>
            <person name="Hartog M."/>
            <person name="Hontelez J."/>
            <person name="Verver J."/>
            <person name="Yang W.-C."/>
            <person name="Schijlen E."/>
            <person name="Repin R."/>
            <person name="Schilthuizen M."/>
            <person name="Schranz E."/>
            <person name="Heidstra R."/>
            <person name="Miyata K."/>
            <person name="Fedorova E."/>
            <person name="Kohlen W."/>
            <person name="Bisseling T."/>
            <person name="Smit S."/>
            <person name="Geurts R."/>
        </authorList>
    </citation>
    <scope>NUCLEOTIDE SEQUENCE [LARGE SCALE GENOMIC DNA]</scope>
    <source>
        <strain evidence="5">cv. WU1-14</strain>
    </source>
</reference>
<proteinExistence type="predicted"/>
<dbReference type="EMBL" id="JXTB01000269">
    <property type="protein sequence ID" value="PON48977.1"/>
    <property type="molecule type" value="Genomic_DNA"/>
</dbReference>
<dbReference type="PROSITE" id="PS00518">
    <property type="entry name" value="ZF_RING_1"/>
    <property type="match status" value="1"/>
</dbReference>
<keyword evidence="5" id="KW-1185">Reference proteome</keyword>
<dbReference type="InterPro" id="IPR017907">
    <property type="entry name" value="Znf_RING_CS"/>
</dbReference>
<sequence length="84" mass="9707">MTAASRRGATCRYCPPPPWFSPLSYLEYICCLAILSSTPTFTSYFRTPCSHYYCNYCYVTCPECCLQTYTRVIQDHTNPLYTLS</sequence>
<dbReference type="Proteomes" id="UP000237105">
    <property type="component" value="Unassembled WGS sequence"/>
</dbReference>
<comment type="caution">
    <text evidence="4">The sequence shown here is derived from an EMBL/GenBank/DDBJ whole genome shotgun (WGS) entry which is preliminary data.</text>
</comment>
<dbReference type="AlphaFoldDB" id="A0A2P5BJL2"/>
<evidence type="ECO:0000256" key="3">
    <source>
        <dbReference type="ARBA" id="ARBA00022833"/>
    </source>
</evidence>
<dbReference type="GO" id="GO:0008270">
    <property type="term" value="F:zinc ion binding"/>
    <property type="evidence" value="ECO:0007669"/>
    <property type="project" value="UniProtKB-KW"/>
</dbReference>
<protein>
    <submittedName>
        <fullName evidence="4">Zinc finger, RING-type, conserved site</fullName>
    </submittedName>
</protein>
<evidence type="ECO:0000313" key="5">
    <source>
        <dbReference type="Proteomes" id="UP000237105"/>
    </source>
</evidence>
<keyword evidence="3" id="KW-0862">Zinc</keyword>
<accession>A0A2P5BJL2</accession>
<gene>
    <name evidence="4" type="ORF">PanWU01x14_233780</name>
</gene>
<organism evidence="4 5">
    <name type="scientific">Parasponia andersonii</name>
    <name type="common">Sponia andersonii</name>
    <dbReference type="NCBI Taxonomy" id="3476"/>
    <lineage>
        <taxon>Eukaryota</taxon>
        <taxon>Viridiplantae</taxon>
        <taxon>Streptophyta</taxon>
        <taxon>Embryophyta</taxon>
        <taxon>Tracheophyta</taxon>
        <taxon>Spermatophyta</taxon>
        <taxon>Magnoliopsida</taxon>
        <taxon>eudicotyledons</taxon>
        <taxon>Gunneridae</taxon>
        <taxon>Pentapetalae</taxon>
        <taxon>rosids</taxon>
        <taxon>fabids</taxon>
        <taxon>Rosales</taxon>
        <taxon>Cannabaceae</taxon>
        <taxon>Parasponia</taxon>
    </lineage>
</organism>
<evidence type="ECO:0000256" key="2">
    <source>
        <dbReference type="ARBA" id="ARBA00022771"/>
    </source>
</evidence>
<evidence type="ECO:0000256" key="1">
    <source>
        <dbReference type="ARBA" id="ARBA00022723"/>
    </source>
</evidence>
<name>A0A2P5BJL2_PARAD</name>
<evidence type="ECO:0000313" key="4">
    <source>
        <dbReference type="EMBL" id="PON48977.1"/>
    </source>
</evidence>
<keyword evidence="2" id="KW-0863">Zinc-finger</keyword>
<keyword evidence="1" id="KW-0479">Metal-binding</keyword>